<dbReference type="InterPro" id="IPR036322">
    <property type="entry name" value="WD40_repeat_dom_sf"/>
</dbReference>
<keyword evidence="2" id="KW-0677">Repeat</keyword>
<dbReference type="Proteomes" id="UP000641646">
    <property type="component" value="Unassembled WGS sequence"/>
</dbReference>
<dbReference type="PROSITE" id="PS50294">
    <property type="entry name" value="WD_REPEATS_REGION"/>
    <property type="match status" value="4"/>
</dbReference>
<proteinExistence type="predicted"/>
<dbReference type="InterPro" id="IPR015943">
    <property type="entry name" value="WD40/YVTN_repeat-like_dom_sf"/>
</dbReference>
<dbReference type="SMART" id="SM00320">
    <property type="entry name" value="WD40"/>
    <property type="match status" value="6"/>
</dbReference>
<accession>A0A926VEG4</accession>
<dbReference type="Pfam" id="PF13365">
    <property type="entry name" value="Trypsin_2"/>
    <property type="match status" value="1"/>
</dbReference>
<name>A0A926VEG4_9CYAN</name>
<dbReference type="EMBL" id="JACJPW010000020">
    <property type="protein sequence ID" value="MBD2181437.1"/>
    <property type="molecule type" value="Genomic_DNA"/>
</dbReference>
<dbReference type="InterPro" id="IPR009003">
    <property type="entry name" value="Peptidase_S1_PA"/>
</dbReference>
<dbReference type="PROSITE" id="PS50082">
    <property type="entry name" value="WD_REPEATS_2"/>
    <property type="match status" value="5"/>
</dbReference>
<dbReference type="PROSITE" id="PS00678">
    <property type="entry name" value="WD_REPEATS_1"/>
    <property type="match status" value="2"/>
</dbReference>
<dbReference type="Gene3D" id="2.40.10.10">
    <property type="entry name" value="Trypsin-like serine proteases"/>
    <property type="match status" value="2"/>
</dbReference>
<dbReference type="AlphaFoldDB" id="A0A926VEG4"/>
<evidence type="ECO:0000313" key="4">
    <source>
        <dbReference type="EMBL" id="MBD2181437.1"/>
    </source>
</evidence>
<feature type="repeat" description="WD" evidence="3">
    <location>
        <begin position="381"/>
        <end position="422"/>
    </location>
</feature>
<dbReference type="Pfam" id="PF00400">
    <property type="entry name" value="WD40"/>
    <property type="match status" value="4"/>
</dbReference>
<dbReference type="Gene3D" id="1.25.40.10">
    <property type="entry name" value="Tetratricopeptide repeat domain"/>
    <property type="match status" value="1"/>
</dbReference>
<evidence type="ECO:0000256" key="1">
    <source>
        <dbReference type="ARBA" id="ARBA00022574"/>
    </source>
</evidence>
<gene>
    <name evidence="4" type="ORF">H6G03_10005</name>
</gene>
<dbReference type="RefSeq" id="WP_190464217.1">
    <property type="nucleotide sequence ID" value="NZ_JACJPW010000020.1"/>
</dbReference>
<sequence length="672" mass="73411">MKYYYQLSSVIIGAAIAVMQPQMVVPQTLDEQAIASLAKQVTVVINGQNPGSGVIIGKKDNTYYVLTAKHVVATRDEYEILTHDSTKHALNYSTVKKLPGVDLALVQFTSSQNYRVAEIADSDTVTEGATVYTAGWPHPGRAITERVYQMTTGKISGRSLKPLEDGYALIYTNITRSGMSGGPLLDAQGRVIGIHGRADGVPIVNPDTGQTVDIKSGFNLAIPIKIFLETSAITDIPPNSSFAVLLLAWGEKIHKENQIKAAADYYQKALLQDAKLGSASLFLGLAKYELGDVEGAIRSWQTVDPQAYYGKNAERIQLMQIALAVATYGKGDRQGCLAIMNKLNQPHQFLIEFEKLKTQLWGDRLLADTKKMMPEFFPNKTIEADSNVNAVAITPDGQTLATGHDDKTIKLWQVSTGKLKSTLTGLSASASTLAISPDGQILAAGSSDRSIKLWNLRTGQLKSNLTGHSSDILSLVFSPDSQILASAGDTTVKLWDVSAGQLQTTFTGDNTPVYAVAFSPNGQTLASVNRRGTINLWNVRTKQINSTINSGSVRTIPIFLFVGFSSDGQTIVRRKGNIMESLNIGNQQVIRTIENNSPNYFTFLSKDGKYMISQNFDRTFKLWDVATGKVQRIFYGNSYINNPQKMTAISSDVKTLASAVNKKIWLWNLSDR</sequence>
<dbReference type="PRINTS" id="PR00320">
    <property type="entry name" value="GPROTEINBRPT"/>
</dbReference>
<feature type="repeat" description="WD" evidence="3">
    <location>
        <begin position="506"/>
        <end position="547"/>
    </location>
</feature>
<feature type="repeat" description="WD" evidence="3">
    <location>
        <begin position="423"/>
        <end position="464"/>
    </location>
</feature>
<comment type="caution">
    <text evidence="4">The sequence shown here is derived from an EMBL/GenBank/DDBJ whole genome shotgun (WGS) entry which is preliminary data.</text>
</comment>
<dbReference type="InterPro" id="IPR001680">
    <property type="entry name" value="WD40_rpt"/>
</dbReference>
<feature type="repeat" description="WD" evidence="3">
    <location>
        <begin position="465"/>
        <end position="505"/>
    </location>
</feature>
<protein>
    <submittedName>
        <fullName evidence="4">Trypsin-like peptidase domain-containing protein</fullName>
    </submittedName>
</protein>
<feature type="repeat" description="WD" evidence="3">
    <location>
        <begin position="604"/>
        <end position="633"/>
    </location>
</feature>
<dbReference type="InterPro" id="IPR043504">
    <property type="entry name" value="Peptidase_S1_PA_chymotrypsin"/>
</dbReference>
<keyword evidence="1 3" id="KW-0853">WD repeat</keyword>
<dbReference type="PANTHER" id="PTHR19879:SF9">
    <property type="entry name" value="TRANSCRIPTION INITIATION FACTOR TFIID SUBUNIT 5"/>
    <property type="match status" value="1"/>
</dbReference>
<dbReference type="SUPFAM" id="SSF50494">
    <property type="entry name" value="Trypsin-like serine proteases"/>
    <property type="match status" value="1"/>
</dbReference>
<evidence type="ECO:0000313" key="5">
    <source>
        <dbReference type="Proteomes" id="UP000641646"/>
    </source>
</evidence>
<dbReference type="SUPFAM" id="SSF50978">
    <property type="entry name" value="WD40 repeat-like"/>
    <property type="match status" value="1"/>
</dbReference>
<evidence type="ECO:0000256" key="3">
    <source>
        <dbReference type="PROSITE-ProRule" id="PRU00221"/>
    </source>
</evidence>
<dbReference type="InterPro" id="IPR011990">
    <property type="entry name" value="TPR-like_helical_dom_sf"/>
</dbReference>
<dbReference type="Gene3D" id="2.130.10.10">
    <property type="entry name" value="YVTN repeat-like/Quinoprotein amine dehydrogenase"/>
    <property type="match status" value="2"/>
</dbReference>
<dbReference type="PANTHER" id="PTHR19879">
    <property type="entry name" value="TRANSCRIPTION INITIATION FACTOR TFIID"/>
    <property type="match status" value="1"/>
</dbReference>
<reference evidence="4" key="1">
    <citation type="journal article" date="2015" name="ISME J.">
        <title>Draft Genome Sequence of Streptomyces incarnatus NRRL8089, which Produces the Nucleoside Antibiotic Sinefungin.</title>
        <authorList>
            <person name="Oshima K."/>
            <person name="Hattori M."/>
            <person name="Shimizu H."/>
            <person name="Fukuda K."/>
            <person name="Nemoto M."/>
            <person name="Inagaki K."/>
            <person name="Tamura T."/>
        </authorList>
    </citation>
    <scope>NUCLEOTIDE SEQUENCE</scope>
    <source>
        <strain evidence="4">FACHB-1375</strain>
    </source>
</reference>
<dbReference type="InterPro" id="IPR020472">
    <property type="entry name" value="WD40_PAC1"/>
</dbReference>
<dbReference type="InterPro" id="IPR019775">
    <property type="entry name" value="WD40_repeat_CS"/>
</dbReference>
<reference evidence="4" key="2">
    <citation type="submission" date="2020-08" db="EMBL/GenBank/DDBJ databases">
        <authorList>
            <person name="Chen M."/>
            <person name="Teng W."/>
            <person name="Zhao L."/>
            <person name="Hu C."/>
            <person name="Zhou Y."/>
            <person name="Han B."/>
            <person name="Song L."/>
            <person name="Shu W."/>
        </authorList>
    </citation>
    <scope>NUCLEOTIDE SEQUENCE</scope>
    <source>
        <strain evidence="4">FACHB-1375</strain>
    </source>
</reference>
<dbReference type="SUPFAM" id="SSF48452">
    <property type="entry name" value="TPR-like"/>
    <property type="match status" value="1"/>
</dbReference>
<dbReference type="CDD" id="cd00200">
    <property type="entry name" value="WD40"/>
    <property type="match status" value="1"/>
</dbReference>
<organism evidence="4 5">
    <name type="scientific">Aerosakkonema funiforme FACHB-1375</name>
    <dbReference type="NCBI Taxonomy" id="2949571"/>
    <lineage>
        <taxon>Bacteria</taxon>
        <taxon>Bacillati</taxon>
        <taxon>Cyanobacteriota</taxon>
        <taxon>Cyanophyceae</taxon>
        <taxon>Oscillatoriophycideae</taxon>
        <taxon>Aerosakkonematales</taxon>
        <taxon>Aerosakkonemataceae</taxon>
        <taxon>Aerosakkonema</taxon>
    </lineage>
</organism>
<keyword evidence="5" id="KW-1185">Reference proteome</keyword>
<evidence type="ECO:0000256" key="2">
    <source>
        <dbReference type="ARBA" id="ARBA00022737"/>
    </source>
</evidence>